<organism evidence="1 2">
    <name type="scientific">Pseudomonas saponiphila</name>
    <dbReference type="NCBI Taxonomy" id="556534"/>
    <lineage>
        <taxon>Bacteria</taxon>
        <taxon>Pseudomonadati</taxon>
        <taxon>Pseudomonadota</taxon>
        <taxon>Gammaproteobacteria</taxon>
        <taxon>Pseudomonadales</taxon>
        <taxon>Pseudomonadaceae</taxon>
        <taxon>Pseudomonas</taxon>
    </lineage>
</organism>
<gene>
    <name evidence="1" type="ORF">SAMN05216178_3093</name>
</gene>
<proteinExistence type="predicted"/>
<dbReference type="RefSeq" id="WP_092314905.1">
    <property type="nucleotide sequence ID" value="NZ_FNTJ01000001.1"/>
</dbReference>
<reference evidence="2" key="1">
    <citation type="submission" date="2016-10" db="EMBL/GenBank/DDBJ databases">
        <authorList>
            <person name="Varghese N."/>
            <person name="Submissions S."/>
        </authorList>
    </citation>
    <scope>NUCLEOTIDE SEQUENCE [LARGE SCALE GENOMIC DNA]</scope>
    <source>
        <strain evidence="2">DSM 9751</strain>
    </source>
</reference>
<keyword evidence="2" id="KW-1185">Reference proteome</keyword>
<protein>
    <submittedName>
        <fullName evidence="1">Uncharacterized protein</fullName>
    </submittedName>
</protein>
<name>A0A1H4P038_9PSED</name>
<evidence type="ECO:0000313" key="1">
    <source>
        <dbReference type="EMBL" id="SEC00886.1"/>
    </source>
</evidence>
<evidence type="ECO:0000313" key="2">
    <source>
        <dbReference type="Proteomes" id="UP000198982"/>
    </source>
</evidence>
<accession>A0A1H4P038</accession>
<dbReference type="AlphaFoldDB" id="A0A1H4P038"/>
<dbReference type="Proteomes" id="UP000198982">
    <property type="component" value="Unassembled WGS sequence"/>
</dbReference>
<dbReference type="EMBL" id="FNTJ01000001">
    <property type="protein sequence ID" value="SEC00886.1"/>
    <property type="molecule type" value="Genomic_DNA"/>
</dbReference>
<sequence length="117" mass="13409">MTATILTDLALRLPETEYLTQVKIDELSQFSIFLLVKEGFRRQDVRAMVSASKLYASLKVIERIVGKPRHKKSARIMRGPFDSMLSKLFLIPLTLVDNPVGFRVTEDYLGRVEFGIY</sequence>